<organism evidence="1 2">
    <name type="scientific">Thalassospira xiamenensis</name>
    <dbReference type="NCBI Taxonomy" id="220697"/>
    <lineage>
        <taxon>Bacteria</taxon>
        <taxon>Pseudomonadati</taxon>
        <taxon>Pseudomonadota</taxon>
        <taxon>Alphaproteobacteria</taxon>
        <taxon>Rhodospirillales</taxon>
        <taxon>Thalassospiraceae</taxon>
        <taxon>Thalassospira</taxon>
    </lineage>
</organism>
<name>A0A285TYV9_9PROT</name>
<dbReference type="AlphaFoldDB" id="A0A285TYV9"/>
<evidence type="ECO:0000313" key="1">
    <source>
        <dbReference type="EMBL" id="SOC30402.1"/>
    </source>
</evidence>
<accession>A0A285TYV9</accession>
<dbReference type="GO" id="GO:0016740">
    <property type="term" value="F:transferase activity"/>
    <property type="evidence" value="ECO:0007669"/>
    <property type="project" value="UniProtKB-KW"/>
</dbReference>
<dbReference type="Pfam" id="PF08843">
    <property type="entry name" value="AbiEii"/>
    <property type="match status" value="1"/>
</dbReference>
<reference evidence="1 2" key="1">
    <citation type="submission" date="2017-08" db="EMBL/GenBank/DDBJ databases">
        <authorList>
            <person name="de Groot N.N."/>
        </authorList>
    </citation>
    <scope>NUCLEOTIDE SEQUENCE [LARGE SCALE GENOMIC DNA]</scope>
    <source>
        <strain evidence="1 2">USBA 78</strain>
    </source>
</reference>
<dbReference type="InterPro" id="IPR014942">
    <property type="entry name" value="AbiEii"/>
</dbReference>
<evidence type="ECO:0000313" key="2">
    <source>
        <dbReference type="Proteomes" id="UP000219068"/>
    </source>
</evidence>
<keyword evidence="1" id="KW-0808">Transferase</keyword>
<dbReference type="Proteomes" id="UP000219068">
    <property type="component" value="Unassembled WGS sequence"/>
</dbReference>
<dbReference type="EMBL" id="OBMM01000009">
    <property type="protein sequence ID" value="SOC30402.1"/>
    <property type="molecule type" value="Genomic_DNA"/>
</dbReference>
<protein>
    <submittedName>
        <fullName evidence="1">Nucleotidyl transferase AbiEii toxin, Type IV TA system</fullName>
    </submittedName>
</protein>
<proteinExistence type="predicted"/>
<dbReference type="Gene3D" id="3.10.450.620">
    <property type="entry name" value="JHP933, nucleotidyltransferase-like core domain"/>
    <property type="match status" value="1"/>
</dbReference>
<gene>
    <name evidence="1" type="ORF">SAMN05428964_10931</name>
</gene>
<sequence>MRTVHNDILVALDALNHGFLKDHRCFFGGGTAISLMLDGYRISSDIDFLCASASSYRDIRRMVLETPEVLLGKQTVTVSNLRVDAYSIRADLSINDTNIRLEIVREERIPLMGHPASPFSVPMLSNEDLFAEKLLANADRWLDKGVNSRDIIDLGMMVSRIGDVPTMAWEKAHIAYGANVAKSFERAVQMLDDSRYFLRCLKNLDADIGLQDEILSALQGVSIVFSPQAEGRPAVR</sequence>